<evidence type="ECO:0008006" key="4">
    <source>
        <dbReference type="Google" id="ProtNLM"/>
    </source>
</evidence>
<evidence type="ECO:0000256" key="1">
    <source>
        <dbReference type="SAM" id="Phobius"/>
    </source>
</evidence>
<name>A0A2P1PX16_9GAMM</name>
<dbReference type="RefSeq" id="WP_106893288.1">
    <property type="nucleotide sequence ID" value="NZ_CP027860.1"/>
</dbReference>
<sequence>MIAGLLEDWGDTLRDWFDLASKREAFRAWRLRRRYFSAKRRSLFYDKLHDFCGQGRRVSLREALTEMHARALEDGDKFHLVLSEILEELKNNPTLTTLALKPYLPPAEFTMLYAADEAGKVAEGLANARDAARQVDEILGELKASLAGPLISLLMLLGVIYALPGMVVNVLLDLVPEDRWPPFALPMLWLSKYVPVFGHWTLLALALITWQILRTLPTWISPVRMWLDHHLVPWSFYRDYMSATTMIALSGLKRSGRGLRHALEGIVHEATPWLKQHLDEMILRLSARGATVVQAMDTGLLDKEVMRNLRDYAKADAETKALELLGNDCVKQLRKSISQLTTIARYTSMVGLVLLFLYINGAVYTVTISAQDYVQELQNGIP</sequence>
<gene>
    <name evidence="2" type="ORF">C7S18_20305</name>
</gene>
<keyword evidence="1" id="KW-0472">Membrane</keyword>
<feature type="transmembrane region" description="Helical" evidence="1">
    <location>
        <begin position="150"/>
        <end position="172"/>
    </location>
</feature>
<dbReference type="AlphaFoldDB" id="A0A2P1PX16"/>
<dbReference type="PANTHER" id="PTHR30012:SF0">
    <property type="entry name" value="TYPE II SECRETION SYSTEM PROTEIN F-RELATED"/>
    <property type="match status" value="1"/>
</dbReference>
<reference evidence="2 3" key="2">
    <citation type="submission" date="2018-03" db="EMBL/GenBank/DDBJ databases">
        <authorList>
            <person name="Keele B.F."/>
        </authorList>
    </citation>
    <scope>NUCLEOTIDE SEQUENCE [LARGE SCALE GENOMIC DNA]</scope>
    <source>
        <strain evidence="2 3">D13</strain>
    </source>
</reference>
<evidence type="ECO:0000313" key="3">
    <source>
        <dbReference type="Proteomes" id="UP000241074"/>
    </source>
</evidence>
<organism evidence="2 3">
    <name type="scientific">Ahniella affigens</name>
    <dbReference type="NCBI Taxonomy" id="2021234"/>
    <lineage>
        <taxon>Bacteria</taxon>
        <taxon>Pseudomonadati</taxon>
        <taxon>Pseudomonadota</taxon>
        <taxon>Gammaproteobacteria</taxon>
        <taxon>Lysobacterales</taxon>
        <taxon>Rhodanobacteraceae</taxon>
        <taxon>Ahniella</taxon>
    </lineage>
</organism>
<keyword evidence="1" id="KW-0812">Transmembrane</keyword>
<feature type="transmembrane region" description="Helical" evidence="1">
    <location>
        <begin position="343"/>
        <end position="364"/>
    </location>
</feature>
<dbReference type="KEGG" id="xba:C7S18_20305"/>
<dbReference type="InterPro" id="IPR042094">
    <property type="entry name" value="T2SS_GspF_sf"/>
</dbReference>
<evidence type="ECO:0000313" key="2">
    <source>
        <dbReference type="EMBL" id="AVP99370.1"/>
    </source>
</evidence>
<keyword evidence="3" id="KW-1185">Reference proteome</keyword>
<dbReference type="OrthoDB" id="7031359at2"/>
<keyword evidence="1" id="KW-1133">Transmembrane helix</keyword>
<feature type="transmembrane region" description="Helical" evidence="1">
    <location>
        <begin position="192"/>
        <end position="213"/>
    </location>
</feature>
<dbReference type="InterPro" id="IPR003004">
    <property type="entry name" value="GspF/PilC"/>
</dbReference>
<dbReference type="EMBL" id="CP027860">
    <property type="protein sequence ID" value="AVP99370.1"/>
    <property type="molecule type" value="Genomic_DNA"/>
</dbReference>
<accession>A0A2P1PX16</accession>
<protein>
    <recommendedName>
        <fullName evidence="4">Type II secretion system protein GspF domain-containing protein</fullName>
    </recommendedName>
</protein>
<dbReference type="Proteomes" id="UP000241074">
    <property type="component" value="Chromosome"/>
</dbReference>
<proteinExistence type="predicted"/>
<reference evidence="2 3" key="1">
    <citation type="submission" date="2018-03" db="EMBL/GenBank/DDBJ databases">
        <title>Ahniella affigens gen. nov., sp. nov., a gammaproteobacterium isolated from sandy soil near a stream.</title>
        <authorList>
            <person name="Ko Y."/>
            <person name="Kim J.-H."/>
        </authorList>
    </citation>
    <scope>NUCLEOTIDE SEQUENCE [LARGE SCALE GENOMIC DNA]</scope>
    <source>
        <strain evidence="2 3">D13</strain>
    </source>
</reference>
<dbReference type="PANTHER" id="PTHR30012">
    <property type="entry name" value="GENERAL SECRETION PATHWAY PROTEIN"/>
    <property type="match status" value="1"/>
</dbReference>
<dbReference type="Gene3D" id="1.20.81.30">
    <property type="entry name" value="Type II secretion system (T2SS), domain F"/>
    <property type="match status" value="1"/>
</dbReference>